<evidence type="ECO:0000313" key="1">
    <source>
        <dbReference type="EMBL" id="CAJ2628046.1"/>
    </source>
</evidence>
<sequence length="174" mass="19292">MPTTNAERLDDLTVKVDSIIEQLAALTSQASSSSPPLPPPPPLSPHPLFALPPRMKLDVPKFDGTDAMGWIFKISQLFDYHNTPENDRLTVTSFYMEGRFFLLISEDEIDADKLQPSPSIDPPTIDPPQIATEPSDGQISFHALSGCTDPATIRIAGNFWLWGIIRCRIIYNSL</sequence>
<organism evidence="1 2">
    <name type="scientific">Trifolium pratense</name>
    <name type="common">Red clover</name>
    <dbReference type="NCBI Taxonomy" id="57577"/>
    <lineage>
        <taxon>Eukaryota</taxon>
        <taxon>Viridiplantae</taxon>
        <taxon>Streptophyta</taxon>
        <taxon>Embryophyta</taxon>
        <taxon>Tracheophyta</taxon>
        <taxon>Spermatophyta</taxon>
        <taxon>Magnoliopsida</taxon>
        <taxon>eudicotyledons</taxon>
        <taxon>Gunneridae</taxon>
        <taxon>Pentapetalae</taxon>
        <taxon>rosids</taxon>
        <taxon>fabids</taxon>
        <taxon>Fabales</taxon>
        <taxon>Fabaceae</taxon>
        <taxon>Papilionoideae</taxon>
        <taxon>50 kb inversion clade</taxon>
        <taxon>NPAAA clade</taxon>
        <taxon>Hologalegina</taxon>
        <taxon>IRL clade</taxon>
        <taxon>Trifolieae</taxon>
        <taxon>Trifolium</taxon>
    </lineage>
</organism>
<dbReference type="Proteomes" id="UP001177021">
    <property type="component" value="Unassembled WGS sequence"/>
</dbReference>
<gene>
    <name evidence="1" type="ORF">MILVUS5_LOCUS367</name>
</gene>
<dbReference type="EMBL" id="CASHSV030000001">
    <property type="protein sequence ID" value="CAJ2628046.1"/>
    <property type="molecule type" value="Genomic_DNA"/>
</dbReference>
<keyword evidence="2" id="KW-1185">Reference proteome</keyword>
<accession>A0ACB0I7H9</accession>
<proteinExistence type="predicted"/>
<protein>
    <submittedName>
        <fullName evidence="1">Uncharacterized protein</fullName>
    </submittedName>
</protein>
<name>A0ACB0I7H9_TRIPR</name>
<reference evidence="1" key="1">
    <citation type="submission" date="2023-10" db="EMBL/GenBank/DDBJ databases">
        <authorList>
            <person name="Rodriguez Cubillos JULIANA M."/>
            <person name="De Vega J."/>
        </authorList>
    </citation>
    <scope>NUCLEOTIDE SEQUENCE</scope>
</reference>
<comment type="caution">
    <text evidence="1">The sequence shown here is derived from an EMBL/GenBank/DDBJ whole genome shotgun (WGS) entry which is preliminary data.</text>
</comment>
<evidence type="ECO:0000313" key="2">
    <source>
        <dbReference type="Proteomes" id="UP001177021"/>
    </source>
</evidence>